<sequence>MTKLRITVGSIDGLAERTRDRLAAIEPGSDADELDAVQLELRFGSYGELFDVLSEQRVELLEAIATNEPESISATANLVDRDYKTVHRQLRELAELGVIDWGDAQPGEAKKPIFPYDGLEVDIDLVDRDGPDPATA</sequence>
<dbReference type="OrthoDB" id="325082at2157"/>
<dbReference type="STRING" id="996166.SAMN05192554_12065"/>
<dbReference type="SUPFAM" id="SSF46785">
    <property type="entry name" value="Winged helix' DNA-binding domain"/>
    <property type="match status" value="1"/>
</dbReference>
<dbReference type="RefSeq" id="WP_089735334.1">
    <property type="nucleotide sequence ID" value="NZ_FNIA01000020.1"/>
</dbReference>
<proteinExistence type="predicted"/>
<dbReference type="Proteomes" id="UP000199370">
    <property type="component" value="Unassembled WGS sequence"/>
</dbReference>
<name>A0A1G9ZIY4_9EURY</name>
<organism evidence="1 2">
    <name type="scientific">Haloarchaeobius iranensis</name>
    <dbReference type="NCBI Taxonomy" id="996166"/>
    <lineage>
        <taxon>Archaea</taxon>
        <taxon>Methanobacteriati</taxon>
        <taxon>Methanobacteriota</taxon>
        <taxon>Stenosarchaea group</taxon>
        <taxon>Halobacteria</taxon>
        <taxon>Halobacteriales</taxon>
        <taxon>Halorubellaceae</taxon>
        <taxon>Haloarchaeobius</taxon>
    </lineage>
</organism>
<reference evidence="1 2" key="1">
    <citation type="submission" date="2016-10" db="EMBL/GenBank/DDBJ databases">
        <authorList>
            <person name="de Groot N.N."/>
        </authorList>
    </citation>
    <scope>NUCLEOTIDE SEQUENCE [LARGE SCALE GENOMIC DNA]</scope>
    <source>
        <strain evidence="2">EB21,IBRC-M 10013,KCTC 4048</strain>
    </source>
</reference>
<accession>A0A1G9ZIY4</accession>
<dbReference type="EMBL" id="FNIA01000020">
    <property type="protein sequence ID" value="SDN21057.1"/>
    <property type="molecule type" value="Genomic_DNA"/>
</dbReference>
<evidence type="ECO:0000313" key="2">
    <source>
        <dbReference type="Proteomes" id="UP000199370"/>
    </source>
</evidence>
<gene>
    <name evidence="1" type="ORF">SAMN05192554_12065</name>
</gene>
<protein>
    <submittedName>
        <fullName evidence="1">Predicted transcriptional regulator</fullName>
    </submittedName>
</protein>
<evidence type="ECO:0000313" key="1">
    <source>
        <dbReference type="EMBL" id="SDN21057.1"/>
    </source>
</evidence>
<dbReference type="AlphaFoldDB" id="A0A1G9ZIY4"/>
<keyword evidence="2" id="KW-1185">Reference proteome</keyword>
<dbReference type="InterPro" id="IPR036390">
    <property type="entry name" value="WH_DNA-bd_sf"/>
</dbReference>
<dbReference type="Pfam" id="PF25212">
    <property type="entry name" value="HVO_A0114"/>
    <property type="match status" value="1"/>
</dbReference>